<keyword evidence="5" id="KW-0560">Oxidoreductase</keyword>
<dbReference type="GO" id="GO:0003939">
    <property type="term" value="F:L-iditol 2-dehydrogenase (NAD+) activity"/>
    <property type="evidence" value="ECO:0007669"/>
    <property type="project" value="TreeGrafter"/>
</dbReference>
<dbReference type="PANTHER" id="PTHR43161:SF9">
    <property type="entry name" value="SORBITOL DEHYDROGENASE"/>
    <property type="match status" value="1"/>
</dbReference>
<dbReference type="InterPro" id="IPR011032">
    <property type="entry name" value="GroES-like_sf"/>
</dbReference>
<gene>
    <name evidence="9" type="ORF">HK097_006439</name>
</gene>
<dbReference type="FunFam" id="3.40.50.720:FF:000068">
    <property type="entry name" value="Sorbitol dehydrogenase"/>
    <property type="match status" value="1"/>
</dbReference>
<keyword evidence="10" id="KW-1185">Reference proteome</keyword>
<name>A0AAD5SDC9_9FUNG</name>
<evidence type="ECO:0000313" key="9">
    <source>
        <dbReference type="EMBL" id="KAJ3052377.1"/>
    </source>
</evidence>
<keyword evidence="6" id="KW-0520">NAD</keyword>
<dbReference type="Gene3D" id="3.40.50.720">
    <property type="entry name" value="NAD(P)-binding Rossmann-like Domain"/>
    <property type="match status" value="1"/>
</dbReference>
<evidence type="ECO:0000256" key="2">
    <source>
        <dbReference type="ARBA" id="ARBA00008072"/>
    </source>
</evidence>
<dbReference type="InterPro" id="IPR013149">
    <property type="entry name" value="ADH-like_C"/>
</dbReference>
<sequence length="369" mass="38965">MEDSVVNNVVNGCCHVNLKEKNLGLVLKGPEDRKLALEEVPVREPKDHEVLIRMKNVGICGSDVHYVTHGRIGHFVVEADMILGHEGAGIIAQVGKNVKGLKVGDKVAVEPGVPCRSCEHCIEGNYNLCPDVAFCATPPYDGDLRVYFTYDAKMCYKLPAHVSLEEGALLEPLAVGVHACSRAGVGIGDRVLITGAGPIGCMAVVVAKAAGASEIIVTDISASRLEFIKSLGATNTINVVGRTGEDVAEQVKILMDGNHPNKSIECSGAESGLHTCVMATRPGGTIVVVGMGAPVQKIALAHATIAEQSILGSFRYGPTDYARALNLVASGAVKVKPLVTHRFKLEESEKAFELAKTGGEGVVKIMIEV</sequence>
<dbReference type="CDD" id="cd05285">
    <property type="entry name" value="sorbitol_DH"/>
    <property type="match status" value="1"/>
</dbReference>
<dbReference type="Pfam" id="PF00107">
    <property type="entry name" value="ADH_zinc_N"/>
    <property type="match status" value="1"/>
</dbReference>
<feature type="domain" description="Enoyl reductase (ER)" evidence="8">
    <location>
        <begin position="32"/>
        <end position="367"/>
    </location>
</feature>
<dbReference type="InterPro" id="IPR020843">
    <property type="entry name" value="ER"/>
</dbReference>
<evidence type="ECO:0000259" key="8">
    <source>
        <dbReference type="SMART" id="SM00829"/>
    </source>
</evidence>
<evidence type="ECO:0000256" key="4">
    <source>
        <dbReference type="ARBA" id="ARBA00022833"/>
    </source>
</evidence>
<reference evidence="9" key="1">
    <citation type="submission" date="2020-05" db="EMBL/GenBank/DDBJ databases">
        <title>Phylogenomic resolution of chytrid fungi.</title>
        <authorList>
            <person name="Stajich J.E."/>
            <person name="Amses K."/>
            <person name="Simmons R."/>
            <person name="Seto K."/>
            <person name="Myers J."/>
            <person name="Bonds A."/>
            <person name="Quandt C.A."/>
            <person name="Barry K."/>
            <person name="Liu P."/>
            <person name="Grigoriev I."/>
            <person name="Longcore J.E."/>
            <person name="James T.Y."/>
        </authorList>
    </citation>
    <scope>NUCLEOTIDE SEQUENCE</scope>
    <source>
        <strain evidence="9">JEL0318</strain>
    </source>
</reference>
<dbReference type="GO" id="GO:0008270">
    <property type="term" value="F:zinc ion binding"/>
    <property type="evidence" value="ECO:0007669"/>
    <property type="project" value="InterPro"/>
</dbReference>
<dbReference type="EMBL" id="JADGJD010000300">
    <property type="protein sequence ID" value="KAJ3052377.1"/>
    <property type="molecule type" value="Genomic_DNA"/>
</dbReference>
<keyword evidence="4 7" id="KW-0862">Zinc</keyword>
<dbReference type="Gene3D" id="3.90.180.10">
    <property type="entry name" value="Medium-chain alcohol dehydrogenases, catalytic domain"/>
    <property type="match status" value="1"/>
</dbReference>
<dbReference type="Proteomes" id="UP001212841">
    <property type="component" value="Unassembled WGS sequence"/>
</dbReference>
<accession>A0AAD5SDC9</accession>
<dbReference type="SUPFAM" id="SSF50129">
    <property type="entry name" value="GroES-like"/>
    <property type="match status" value="1"/>
</dbReference>
<organism evidence="9 10">
    <name type="scientific">Rhizophlyctis rosea</name>
    <dbReference type="NCBI Taxonomy" id="64517"/>
    <lineage>
        <taxon>Eukaryota</taxon>
        <taxon>Fungi</taxon>
        <taxon>Fungi incertae sedis</taxon>
        <taxon>Chytridiomycota</taxon>
        <taxon>Chytridiomycota incertae sedis</taxon>
        <taxon>Chytridiomycetes</taxon>
        <taxon>Rhizophlyctidales</taxon>
        <taxon>Rhizophlyctidaceae</taxon>
        <taxon>Rhizophlyctis</taxon>
    </lineage>
</organism>
<evidence type="ECO:0000256" key="5">
    <source>
        <dbReference type="ARBA" id="ARBA00023002"/>
    </source>
</evidence>
<comment type="similarity">
    <text evidence="2 7">Belongs to the zinc-containing alcohol dehydrogenase family.</text>
</comment>
<dbReference type="InterPro" id="IPR045306">
    <property type="entry name" value="SDH-like"/>
</dbReference>
<evidence type="ECO:0000256" key="1">
    <source>
        <dbReference type="ARBA" id="ARBA00001947"/>
    </source>
</evidence>
<protein>
    <recommendedName>
        <fullName evidence="8">Enoyl reductase (ER) domain-containing protein</fullName>
    </recommendedName>
</protein>
<dbReference type="SUPFAM" id="SSF51735">
    <property type="entry name" value="NAD(P)-binding Rossmann-fold domains"/>
    <property type="match status" value="1"/>
</dbReference>
<dbReference type="PANTHER" id="PTHR43161">
    <property type="entry name" value="SORBITOL DEHYDROGENASE"/>
    <property type="match status" value="1"/>
</dbReference>
<comment type="caution">
    <text evidence="9">The sequence shown here is derived from an EMBL/GenBank/DDBJ whole genome shotgun (WGS) entry which is preliminary data.</text>
</comment>
<evidence type="ECO:0000256" key="3">
    <source>
        <dbReference type="ARBA" id="ARBA00022723"/>
    </source>
</evidence>
<dbReference type="InterPro" id="IPR002328">
    <property type="entry name" value="ADH_Zn_CS"/>
</dbReference>
<comment type="cofactor">
    <cofactor evidence="1 7">
        <name>Zn(2+)</name>
        <dbReference type="ChEBI" id="CHEBI:29105"/>
    </cofactor>
</comment>
<evidence type="ECO:0000256" key="7">
    <source>
        <dbReference type="RuleBase" id="RU361277"/>
    </source>
</evidence>
<dbReference type="PROSITE" id="PS00059">
    <property type="entry name" value="ADH_ZINC"/>
    <property type="match status" value="1"/>
</dbReference>
<dbReference type="InterPro" id="IPR013154">
    <property type="entry name" value="ADH-like_N"/>
</dbReference>
<dbReference type="Pfam" id="PF08240">
    <property type="entry name" value="ADH_N"/>
    <property type="match status" value="1"/>
</dbReference>
<dbReference type="GO" id="GO:0006062">
    <property type="term" value="P:sorbitol catabolic process"/>
    <property type="evidence" value="ECO:0007669"/>
    <property type="project" value="TreeGrafter"/>
</dbReference>
<evidence type="ECO:0000313" key="10">
    <source>
        <dbReference type="Proteomes" id="UP001212841"/>
    </source>
</evidence>
<dbReference type="InterPro" id="IPR036291">
    <property type="entry name" value="NAD(P)-bd_dom_sf"/>
</dbReference>
<keyword evidence="3 7" id="KW-0479">Metal-binding</keyword>
<evidence type="ECO:0000256" key="6">
    <source>
        <dbReference type="ARBA" id="ARBA00023027"/>
    </source>
</evidence>
<dbReference type="AlphaFoldDB" id="A0AAD5SDC9"/>
<dbReference type="SMART" id="SM00829">
    <property type="entry name" value="PKS_ER"/>
    <property type="match status" value="1"/>
</dbReference>
<proteinExistence type="inferred from homology"/>